<reference evidence="2 3" key="1">
    <citation type="submission" date="2024-05" db="EMBL/GenBank/DDBJ databases">
        <title>Culex pipiens pipiens assembly and annotation.</title>
        <authorList>
            <person name="Alout H."/>
            <person name="Durand T."/>
        </authorList>
    </citation>
    <scope>NUCLEOTIDE SEQUENCE [LARGE SCALE GENOMIC DNA]</scope>
    <source>
        <strain evidence="2">HA-2024</strain>
        <tissue evidence="2">Whole body</tissue>
    </source>
</reference>
<protein>
    <submittedName>
        <fullName evidence="2">Uncharacterized protein</fullName>
    </submittedName>
</protein>
<dbReference type="AlphaFoldDB" id="A0ABD1CEH0"/>
<organism evidence="2 3">
    <name type="scientific">Culex pipiens pipiens</name>
    <name type="common">Northern house mosquito</name>
    <dbReference type="NCBI Taxonomy" id="38569"/>
    <lineage>
        <taxon>Eukaryota</taxon>
        <taxon>Metazoa</taxon>
        <taxon>Ecdysozoa</taxon>
        <taxon>Arthropoda</taxon>
        <taxon>Hexapoda</taxon>
        <taxon>Insecta</taxon>
        <taxon>Pterygota</taxon>
        <taxon>Neoptera</taxon>
        <taxon>Endopterygota</taxon>
        <taxon>Diptera</taxon>
        <taxon>Nematocera</taxon>
        <taxon>Culicoidea</taxon>
        <taxon>Culicidae</taxon>
        <taxon>Culicinae</taxon>
        <taxon>Culicini</taxon>
        <taxon>Culex</taxon>
        <taxon>Culex</taxon>
    </lineage>
</organism>
<feature type="compositionally biased region" description="Polar residues" evidence="1">
    <location>
        <begin position="99"/>
        <end position="110"/>
    </location>
</feature>
<proteinExistence type="predicted"/>
<dbReference type="EMBL" id="JBEHCU010013384">
    <property type="protein sequence ID" value="KAL1374409.1"/>
    <property type="molecule type" value="Genomic_DNA"/>
</dbReference>
<comment type="caution">
    <text evidence="2">The sequence shown here is derived from an EMBL/GenBank/DDBJ whole genome shotgun (WGS) entry which is preliminary data.</text>
</comment>
<gene>
    <name evidence="2" type="ORF">pipiens_018100</name>
</gene>
<evidence type="ECO:0000313" key="3">
    <source>
        <dbReference type="Proteomes" id="UP001562425"/>
    </source>
</evidence>
<sequence length="179" mass="19611">NGYGNGSLPRSTTSHHNNSLPRSSTPQQQKLPGSASGNLSELDSITGSSQRYKISPGEASSQQWNHWSLAINDIKRPSVDDLDELSNANQNPIYAVPYGNQSPNPTQPGRQVTITVRETTTEKLTGTPSANYQNQMYQQQLAQNEQGNYTSSATKELDDLMASLSDFKVSPAEEETEHE</sequence>
<accession>A0ABD1CEH0</accession>
<evidence type="ECO:0000313" key="2">
    <source>
        <dbReference type="EMBL" id="KAL1374409.1"/>
    </source>
</evidence>
<feature type="region of interest" description="Disordered" evidence="1">
    <location>
        <begin position="82"/>
        <end position="110"/>
    </location>
</feature>
<feature type="non-terminal residue" evidence="2">
    <location>
        <position position="1"/>
    </location>
</feature>
<name>A0ABD1CEH0_CULPP</name>
<keyword evidence="3" id="KW-1185">Reference proteome</keyword>
<feature type="compositionally biased region" description="Polar residues" evidence="1">
    <location>
        <begin position="8"/>
        <end position="63"/>
    </location>
</feature>
<feature type="region of interest" description="Disordered" evidence="1">
    <location>
        <begin position="1"/>
        <end position="63"/>
    </location>
</feature>
<evidence type="ECO:0000256" key="1">
    <source>
        <dbReference type="SAM" id="MobiDB-lite"/>
    </source>
</evidence>
<dbReference type="Proteomes" id="UP001562425">
    <property type="component" value="Unassembled WGS sequence"/>
</dbReference>